<gene>
    <name evidence="2" type="ORF">F511_43375</name>
</gene>
<evidence type="ECO:0000313" key="2">
    <source>
        <dbReference type="EMBL" id="KZV36548.1"/>
    </source>
</evidence>
<sequence length="282" mass="29786">MRSVVASHGPGSNPRGDAICPNQTLEEIRPAVTTSPETHRSGGRPAAATKSRAPQGRTRAHGPAQPAPIGEPAPHFMRNSLRAPAACHGANFRTAARLGVDQRSINEAAVAGHHAQRRTTTHGAALQRAAVSRVQRATSSSVSAVVLSSCNECARRATVRDDSRKAAPNDRRPCAAARAIVCSCCAAACGGGLAHGSLNFDLSDLKFEMLDTIMAQNCGRYRQSGPRPDTRLLRHPALEGVTRSAQTDSPRRIGRNEFRRLEAAALGGGGGFVREEGRLLST</sequence>
<accession>A0A2Z7BSC5</accession>
<proteinExistence type="predicted"/>
<dbReference type="EMBL" id="KV003598">
    <property type="protein sequence ID" value="KZV36548.1"/>
    <property type="molecule type" value="Genomic_DNA"/>
</dbReference>
<feature type="region of interest" description="Disordered" evidence="1">
    <location>
        <begin position="1"/>
        <end position="74"/>
    </location>
</feature>
<dbReference type="AlphaFoldDB" id="A0A2Z7BSC5"/>
<keyword evidence="3" id="KW-1185">Reference proteome</keyword>
<evidence type="ECO:0000256" key="1">
    <source>
        <dbReference type="SAM" id="MobiDB-lite"/>
    </source>
</evidence>
<name>A0A2Z7BSC5_9LAMI</name>
<organism evidence="2 3">
    <name type="scientific">Dorcoceras hygrometricum</name>
    <dbReference type="NCBI Taxonomy" id="472368"/>
    <lineage>
        <taxon>Eukaryota</taxon>
        <taxon>Viridiplantae</taxon>
        <taxon>Streptophyta</taxon>
        <taxon>Embryophyta</taxon>
        <taxon>Tracheophyta</taxon>
        <taxon>Spermatophyta</taxon>
        <taxon>Magnoliopsida</taxon>
        <taxon>eudicotyledons</taxon>
        <taxon>Gunneridae</taxon>
        <taxon>Pentapetalae</taxon>
        <taxon>asterids</taxon>
        <taxon>lamiids</taxon>
        <taxon>Lamiales</taxon>
        <taxon>Gesneriaceae</taxon>
        <taxon>Didymocarpoideae</taxon>
        <taxon>Trichosporeae</taxon>
        <taxon>Loxocarpinae</taxon>
        <taxon>Dorcoceras</taxon>
    </lineage>
</organism>
<protein>
    <submittedName>
        <fullName evidence="2">GDSL esterase/lipase</fullName>
    </submittedName>
</protein>
<dbReference type="Proteomes" id="UP000250235">
    <property type="component" value="Unassembled WGS sequence"/>
</dbReference>
<evidence type="ECO:0000313" key="3">
    <source>
        <dbReference type="Proteomes" id="UP000250235"/>
    </source>
</evidence>
<reference evidence="2 3" key="1">
    <citation type="journal article" date="2015" name="Proc. Natl. Acad. Sci. U.S.A.">
        <title>The resurrection genome of Boea hygrometrica: A blueprint for survival of dehydration.</title>
        <authorList>
            <person name="Xiao L."/>
            <person name="Yang G."/>
            <person name="Zhang L."/>
            <person name="Yang X."/>
            <person name="Zhao S."/>
            <person name="Ji Z."/>
            <person name="Zhou Q."/>
            <person name="Hu M."/>
            <person name="Wang Y."/>
            <person name="Chen M."/>
            <person name="Xu Y."/>
            <person name="Jin H."/>
            <person name="Xiao X."/>
            <person name="Hu G."/>
            <person name="Bao F."/>
            <person name="Hu Y."/>
            <person name="Wan P."/>
            <person name="Li L."/>
            <person name="Deng X."/>
            <person name="Kuang T."/>
            <person name="Xiang C."/>
            <person name="Zhu J.K."/>
            <person name="Oliver M.J."/>
            <person name="He Y."/>
        </authorList>
    </citation>
    <scope>NUCLEOTIDE SEQUENCE [LARGE SCALE GENOMIC DNA]</scope>
    <source>
        <strain evidence="3">cv. XS01</strain>
    </source>
</reference>